<dbReference type="EMBL" id="JAOTJC010000006">
    <property type="protein sequence ID" value="MCU7554159.1"/>
    <property type="molecule type" value="Genomic_DNA"/>
</dbReference>
<dbReference type="Proteomes" id="UP001209257">
    <property type="component" value="Unassembled WGS sequence"/>
</dbReference>
<dbReference type="RefSeq" id="WP_262992843.1">
    <property type="nucleotide sequence ID" value="NZ_JAOTJC010000006.1"/>
</dbReference>
<evidence type="ECO:0000313" key="3">
    <source>
        <dbReference type="Proteomes" id="UP001209257"/>
    </source>
</evidence>
<keyword evidence="3" id="KW-1185">Reference proteome</keyword>
<protein>
    <submittedName>
        <fullName evidence="2">DUF3466 family protein</fullName>
    </submittedName>
</protein>
<accession>A0ABT2VQH0</accession>
<reference evidence="3" key="1">
    <citation type="submission" date="2023-07" db="EMBL/GenBank/DDBJ databases">
        <title>Study on multiphase classification of strain Alteromonas salexigens isolated from the Yellow Sea.</title>
        <authorList>
            <person name="Sun L."/>
        </authorList>
    </citation>
    <scope>NUCLEOTIDE SEQUENCE [LARGE SCALE GENOMIC DNA]</scope>
    <source>
        <strain evidence="3">ASW11-19</strain>
    </source>
</reference>
<proteinExistence type="predicted"/>
<keyword evidence="1" id="KW-0732">Signal</keyword>
<dbReference type="InterPro" id="IPR022562">
    <property type="entry name" value="DUF3466"/>
</dbReference>
<dbReference type="Pfam" id="PF11949">
    <property type="entry name" value="DUF3466"/>
    <property type="match status" value="1"/>
</dbReference>
<feature type="signal peptide" evidence="1">
    <location>
        <begin position="1"/>
        <end position="21"/>
    </location>
</feature>
<gene>
    <name evidence="2" type="ORF">OCL06_06075</name>
</gene>
<sequence>MKRTQLAAAVLLATGSVSAAAATYSVTPLPVNEEAKNVFATGIDNNGFMLATTRFEYNPPIDVEQLEDTGLYGNARFPLESEDDVKAGIFSDTDYTIVVNYLLSIRGSTVGQELAEFRSFVTDTTEFNLVPGFDEVTEKFDDYTQSVDTLARDSLAGDYIVGTSEGITKELVYTNEDGNDINYTFTELDDQAFVQVNGTTKRLPPVNDLLGGKSHAFAINQNLQVAGYGSVSFPASVQSSIETCDDEETRGDRPLELCYFAVRSGSGFSSAVNLPHIWQLDANGDVISTETFPLLFEPEEDDENGYYARAYDINNQGVAVGTALTGEGIAITRPGSQRAQLELEKVAVAYDDGATTELLPRDENLQSEAVAINDNGWVTGFVLRAPNSIARQRLFVYNLDTGDAKYPQGFFKSAGVDAKAINNNNIVVGSADVESSTDALRETHAFMYNIDTEEFTNLNELIGCDSPYTLVDAVDINDNNEIVVNARIKVNDTYITGNDIINNDGETVERDRIVALKLSPQANGTIENCDEDEESYERQGASISPLWAMLVTGLAVFRRRRS</sequence>
<evidence type="ECO:0000256" key="1">
    <source>
        <dbReference type="SAM" id="SignalP"/>
    </source>
</evidence>
<name>A0ABT2VQH0_9ALTE</name>
<comment type="caution">
    <text evidence="2">The sequence shown here is derived from an EMBL/GenBank/DDBJ whole genome shotgun (WGS) entry which is preliminary data.</text>
</comment>
<organism evidence="2 3">
    <name type="scientific">Alteromonas salexigens</name>
    <dbReference type="NCBI Taxonomy" id="2982530"/>
    <lineage>
        <taxon>Bacteria</taxon>
        <taxon>Pseudomonadati</taxon>
        <taxon>Pseudomonadota</taxon>
        <taxon>Gammaproteobacteria</taxon>
        <taxon>Alteromonadales</taxon>
        <taxon>Alteromonadaceae</taxon>
        <taxon>Alteromonas/Salinimonas group</taxon>
        <taxon>Alteromonas</taxon>
    </lineage>
</organism>
<evidence type="ECO:0000313" key="2">
    <source>
        <dbReference type="EMBL" id="MCU7554159.1"/>
    </source>
</evidence>
<feature type="chain" id="PRO_5046785174" evidence="1">
    <location>
        <begin position="22"/>
        <end position="562"/>
    </location>
</feature>